<evidence type="ECO:0000256" key="1">
    <source>
        <dbReference type="ARBA" id="ARBA00005622"/>
    </source>
</evidence>
<keyword evidence="4" id="KW-1185">Reference proteome</keyword>
<dbReference type="EMBL" id="VCAU01000001">
    <property type="protein sequence ID" value="KAF9895317.1"/>
    <property type="molecule type" value="Genomic_DNA"/>
</dbReference>
<comment type="caution">
    <text evidence="3">The sequence shown here is derived from an EMBL/GenBank/DDBJ whole genome shotgun (WGS) entry which is preliminary data.</text>
</comment>
<accession>A0AAD4GZQ7</accession>
<proteinExistence type="inferred from homology"/>
<dbReference type="SUPFAM" id="SSF53474">
    <property type="entry name" value="alpha/beta-Hydrolases"/>
    <property type="match status" value="1"/>
</dbReference>
<dbReference type="InterPro" id="IPR052558">
    <property type="entry name" value="Siderophore_Hydrolase_D"/>
</dbReference>
<evidence type="ECO:0000313" key="3">
    <source>
        <dbReference type="EMBL" id="KAF9895317.1"/>
    </source>
</evidence>
<dbReference type="PANTHER" id="PTHR40841:SF2">
    <property type="entry name" value="SIDEROPHORE-DEGRADING ESTERASE (EUROFUNG)"/>
    <property type="match status" value="1"/>
</dbReference>
<reference evidence="3" key="2">
    <citation type="submission" date="2020-02" db="EMBL/GenBank/DDBJ databases">
        <authorList>
            <person name="Gilchrist C.L.M."/>
            <person name="Chooi Y.-H."/>
        </authorList>
    </citation>
    <scope>NUCLEOTIDE SEQUENCE</scope>
    <source>
        <strain evidence="3">MST-FP2251</strain>
    </source>
</reference>
<dbReference type="AlphaFoldDB" id="A0AAD4GZQ7"/>
<protein>
    <submittedName>
        <fullName evidence="3">Uncharacterized protein</fullName>
    </submittedName>
</protein>
<reference evidence="3" key="1">
    <citation type="journal article" date="2019" name="Beilstein J. Org. Chem.">
        <title>Nanangenines: drimane sesquiterpenoids as the dominant metabolite cohort of a novel Australian fungus, Aspergillus nanangensis.</title>
        <authorList>
            <person name="Lacey H.J."/>
            <person name="Gilchrist C.L.M."/>
            <person name="Crombie A."/>
            <person name="Kalaitzis J.A."/>
            <person name="Vuong D."/>
            <person name="Rutledge P.J."/>
            <person name="Turner P."/>
            <person name="Pitt J.I."/>
            <person name="Lacey E."/>
            <person name="Chooi Y.H."/>
            <person name="Piggott A.M."/>
        </authorList>
    </citation>
    <scope>NUCLEOTIDE SEQUENCE</scope>
    <source>
        <strain evidence="3">MST-FP2251</strain>
    </source>
</reference>
<sequence length="276" mass="31429">MDDQPRPIHLSSSEEFYMSNEQGERYLIQISWPLYIVDGNSLFLTATENAWLRATSPHYTGGGIVVSIGYPLKGKLFDHLRRSYDLTPPTVNPIAGCGGADVFLDFIEKRVRPAVKARFPQMCVSREALYGHSYGGLFVLHALFTRPSLFDCYMASSPSIWFNDRCILQEADAFLGKQNTTDEKLASFMVFWGSLEQSCPRRNNESDEEYRKRKEAAEMVKMADNILELCGMLRGCQRLHTLLAHEYDGEEHTSVMACSMSRSLTMFFEGWPLCKQ</sequence>
<dbReference type="GO" id="GO:0016788">
    <property type="term" value="F:hydrolase activity, acting on ester bonds"/>
    <property type="evidence" value="ECO:0007669"/>
    <property type="project" value="TreeGrafter"/>
</dbReference>
<dbReference type="InterPro" id="IPR029058">
    <property type="entry name" value="AB_hydrolase_fold"/>
</dbReference>
<dbReference type="PANTHER" id="PTHR40841">
    <property type="entry name" value="SIDEROPHORE TRIACETYLFUSARININE C ESTERASE"/>
    <property type="match status" value="1"/>
</dbReference>
<dbReference type="Gene3D" id="3.40.50.1820">
    <property type="entry name" value="alpha/beta hydrolase"/>
    <property type="match status" value="1"/>
</dbReference>
<dbReference type="InterPro" id="IPR000801">
    <property type="entry name" value="Esterase-like"/>
</dbReference>
<evidence type="ECO:0000313" key="4">
    <source>
        <dbReference type="Proteomes" id="UP001194746"/>
    </source>
</evidence>
<name>A0AAD4GZQ7_ASPNN</name>
<evidence type="ECO:0000256" key="2">
    <source>
        <dbReference type="ARBA" id="ARBA00022801"/>
    </source>
</evidence>
<dbReference type="Proteomes" id="UP001194746">
    <property type="component" value="Unassembled WGS sequence"/>
</dbReference>
<dbReference type="Pfam" id="PF00756">
    <property type="entry name" value="Esterase"/>
    <property type="match status" value="1"/>
</dbReference>
<gene>
    <name evidence="3" type="ORF">FE257_000221</name>
</gene>
<keyword evidence="2" id="KW-0378">Hydrolase</keyword>
<organism evidence="3 4">
    <name type="scientific">Aspergillus nanangensis</name>
    <dbReference type="NCBI Taxonomy" id="2582783"/>
    <lineage>
        <taxon>Eukaryota</taxon>
        <taxon>Fungi</taxon>
        <taxon>Dikarya</taxon>
        <taxon>Ascomycota</taxon>
        <taxon>Pezizomycotina</taxon>
        <taxon>Eurotiomycetes</taxon>
        <taxon>Eurotiomycetidae</taxon>
        <taxon>Eurotiales</taxon>
        <taxon>Aspergillaceae</taxon>
        <taxon>Aspergillus</taxon>
        <taxon>Aspergillus subgen. Circumdati</taxon>
    </lineage>
</organism>
<comment type="similarity">
    <text evidence="1">Belongs to the esterase D family.</text>
</comment>